<feature type="domain" description="Fido" evidence="1">
    <location>
        <begin position="4"/>
        <end position="124"/>
    </location>
</feature>
<dbReference type="EMBL" id="FR871758">
    <property type="protein sequence ID" value="CCB80931.1"/>
    <property type="molecule type" value="Genomic_DNA"/>
</dbReference>
<dbReference type="Pfam" id="PF02661">
    <property type="entry name" value="Fic"/>
    <property type="match status" value="1"/>
</dbReference>
<name>F8KUJ6_HELBC</name>
<evidence type="ECO:0000313" key="3">
    <source>
        <dbReference type="Proteomes" id="UP000008387"/>
    </source>
</evidence>
<evidence type="ECO:0000313" key="2">
    <source>
        <dbReference type="EMBL" id="CCB80931.1"/>
    </source>
</evidence>
<dbReference type="InterPro" id="IPR053737">
    <property type="entry name" value="Type_II_TA_Toxin"/>
</dbReference>
<dbReference type="PANTHER" id="PTHR39426:SF1">
    <property type="entry name" value="HOMOLOGY TO DEATH-ON-CURING PROTEIN OF PHAGE P1"/>
    <property type="match status" value="1"/>
</dbReference>
<geneLocation type="plasmid" evidence="2 3">
    <name>phbz1</name>
</geneLocation>
<dbReference type="KEGG" id="hbi:HBZC1_p0510"/>
<dbReference type="RefSeq" id="WP_013882038.1">
    <property type="nucleotide sequence ID" value="NC_015670.1"/>
</dbReference>
<dbReference type="Proteomes" id="UP000008387">
    <property type="component" value="Plasmid phbz1"/>
</dbReference>
<keyword evidence="3" id="KW-1185">Reference proteome</keyword>
<dbReference type="Gene3D" id="1.20.120.1870">
    <property type="entry name" value="Fic/DOC protein, Fido domain"/>
    <property type="match status" value="1"/>
</dbReference>
<protein>
    <submittedName>
        <fullName evidence="2">Death-on-curing family protein</fullName>
    </submittedName>
</protein>
<reference evidence="2 3" key="1">
    <citation type="journal article" date="2011" name="J. Bacteriol.">
        <title>Genome sequence of Helicobacter bizzozeronii strain CIII-1, an isolate from human gastric mucosa.</title>
        <authorList>
            <person name="Schott T."/>
            <person name="Rossi M."/>
            <person name="Hanninen M.L."/>
        </authorList>
    </citation>
    <scope>NUCLEOTIDE SEQUENCE [LARGE SCALE GENOMIC DNA]</scope>
    <source>
        <strain evidence="2 3">CIII-1</strain>
        <plasmid evidence="2">phbz1</plasmid>
    </source>
</reference>
<keyword evidence="2" id="KW-0614">Plasmid</keyword>
<dbReference type="InterPro" id="IPR003812">
    <property type="entry name" value="Fido"/>
</dbReference>
<dbReference type="InterPro" id="IPR006440">
    <property type="entry name" value="Doc"/>
</dbReference>
<dbReference type="eggNOG" id="COG3654">
    <property type="taxonomic scope" value="Bacteria"/>
</dbReference>
<dbReference type="PROSITE" id="PS51459">
    <property type="entry name" value="FIDO"/>
    <property type="match status" value="1"/>
</dbReference>
<dbReference type="GeneID" id="64361209"/>
<organism evidence="2 3">
    <name type="scientific">Helicobacter bizzozeronii (strain CIII-1)</name>
    <dbReference type="NCBI Taxonomy" id="1002804"/>
    <lineage>
        <taxon>Bacteria</taxon>
        <taxon>Pseudomonadati</taxon>
        <taxon>Campylobacterota</taxon>
        <taxon>Epsilonproteobacteria</taxon>
        <taxon>Campylobacterales</taxon>
        <taxon>Helicobacteraceae</taxon>
        <taxon>Helicobacter</taxon>
    </lineage>
</organism>
<dbReference type="GO" id="GO:0016301">
    <property type="term" value="F:kinase activity"/>
    <property type="evidence" value="ECO:0007669"/>
    <property type="project" value="InterPro"/>
</dbReference>
<dbReference type="HOGENOM" id="CLU_115697_3_0_7"/>
<dbReference type="AlphaFoldDB" id="F8KUJ6"/>
<dbReference type="InterPro" id="IPR036597">
    <property type="entry name" value="Fido-like_dom_sf"/>
</dbReference>
<accession>F8KUJ6</accession>
<gene>
    <name evidence="2" type="ordered locus">HBZC1_p0510</name>
</gene>
<evidence type="ECO:0000259" key="1">
    <source>
        <dbReference type="PROSITE" id="PS51459"/>
    </source>
</evidence>
<dbReference type="NCBIfam" id="TIGR01550">
    <property type="entry name" value="DOC_P1"/>
    <property type="match status" value="1"/>
</dbReference>
<proteinExistence type="predicted"/>
<dbReference type="PANTHER" id="PTHR39426">
    <property type="entry name" value="HOMOLOGY TO DEATH-ON-CURING PROTEIN OF PHAGE P1"/>
    <property type="match status" value="1"/>
</dbReference>
<sequence>MFYLTLQEAIILHDEILEITQGLEGYSTERVGYLGSALENIQNDLYYPTLAEKCAHLMFACIKFHPFSDGNKRSSIYLAIHFLEANGVDTENFEKDFEDIVVFVAEDKVRKAELSEKIHRYTEK</sequence>
<dbReference type="SUPFAM" id="SSF140931">
    <property type="entry name" value="Fic-like"/>
    <property type="match status" value="1"/>
</dbReference>